<evidence type="ECO:0000256" key="1">
    <source>
        <dbReference type="SAM" id="MobiDB-lite"/>
    </source>
</evidence>
<proteinExistence type="predicted"/>
<name>A0A699U129_TANCI</name>
<accession>A0A699U129</accession>
<protein>
    <submittedName>
        <fullName evidence="2">Uncharacterized protein</fullName>
    </submittedName>
</protein>
<organism evidence="2">
    <name type="scientific">Tanacetum cinerariifolium</name>
    <name type="common">Dalmatian daisy</name>
    <name type="synonym">Chrysanthemum cinerariifolium</name>
    <dbReference type="NCBI Taxonomy" id="118510"/>
    <lineage>
        <taxon>Eukaryota</taxon>
        <taxon>Viridiplantae</taxon>
        <taxon>Streptophyta</taxon>
        <taxon>Embryophyta</taxon>
        <taxon>Tracheophyta</taxon>
        <taxon>Spermatophyta</taxon>
        <taxon>Magnoliopsida</taxon>
        <taxon>eudicotyledons</taxon>
        <taxon>Gunneridae</taxon>
        <taxon>Pentapetalae</taxon>
        <taxon>asterids</taxon>
        <taxon>campanulids</taxon>
        <taxon>Asterales</taxon>
        <taxon>Asteraceae</taxon>
        <taxon>Asteroideae</taxon>
        <taxon>Anthemideae</taxon>
        <taxon>Anthemidinae</taxon>
        <taxon>Tanacetum</taxon>
    </lineage>
</organism>
<reference evidence="2" key="1">
    <citation type="journal article" date="2019" name="Sci. Rep.">
        <title>Draft genome of Tanacetum cinerariifolium, the natural source of mosquito coil.</title>
        <authorList>
            <person name="Yamashiro T."/>
            <person name="Shiraishi A."/>
            <person name="Satake H."/>
            <person name="Nakayama K."/>
        </authorList>
    </citation>
    <scope>NUCLEOTIDE SEQUENCE</scope>
</reference>
<comment type="caution">
    <text evidence="2">The sequence shown here is derived from an EMBL/GenBank/DDBJ whole genome shotgun (WGS) entry which is preliminary data.</text>
</comment>
<feature type="region of interest" description="Disordered" evidence="1">
    <location>
        <begin position="1"/>
        <end position="38"/>
    </location>
</feature>
<feature type="non-terminal residue" evidence="2">
    <location>
        <position position="1"/>
    </location>
</feature>
<feature type="region of interest" description="Disordered" evidence="1">
    <location>
        <begin position="139"/>
        <end position="159"/>
    </location>
</feature>
<sequence>RQRPAQRGGYQPHARRPHRLGRVRGPHGARPAGQAHPRRYHPLRAAAGHHGGRIARCLRADCRRSYAPGRASGRAASHRASRCPRFGTDRHRYYYPTRRTCQNGSHCYPGRCSAAGSAKPAPGPKTAFAFPAGNGQARRAAGQAVGSQASAAAAHRGRR</sequence>
<evidence type="ECO:0000313" key="2">
    <source>
        <dbReference type="EMBL" id="GFD16965.1"/>
    </source>
</evidence>
<feature type="compositionally biased region" description="Basic residues" evidence="1">
    <location>
        <begin position="13"/>
        <end position="27"/>
    </location>
</feature>
<dbReference type="AlphaFoldDB" id="A0A699U129"/>
<gene>
    <name evidence="2" type="ORF">Tci_888934</name>
</gene>
<dbReference type="EMBL" id="BKCJ011296853">
    <property type="protein sequence ID" value="GFD16965.1"/>
    <property type="molecule type" value="Genomic_DNA"/>
</dbReference>